<gene>
    <name evidence="5" type="ORF">MSPICULIGERA_LOCUS18184</name>
</gene>
<dbReference type="EMBL" id="CATQJA010002657">
    <property type="protein sequence ID" value="CAJ0579981.1"/>
    <property type="molecule type" value="Genomic_DNA"/>
</dbReference>
<name>A0AA36D3F2_9BILA</name>
<sequence length="85" mass="9234">MTFEDAAERVKHLAGSPSNDELLETYALYKQATVGDNTTSKPGMLDPKGKAKWTAWDGKKGTSSDDAKKKYIAHVDALVAKYGSK</sequence>
<feature type="domain" description="ACB" evidence="4">
    <location>
        <begin position="1"/>
        <end position="84"/>
    </location>
</feature>
<keyword evidence="2" id="KW-0446">Lipid-binding</keyword>
<dbReference type="GO" id="GO:0000062">
    <property type="term" value="F:fatty-acyl-CoA binding"/>
    <property type="evidence" value="ECO:0007669"/>
    <property type="project" value="InterPro"/>
</dbReference>
<evidence type="ECO:0000256" key="2">
    <source>
        <dbReference type="ARBA" id="ARBA00023121"/>
    </source>
</evidence>
<comment type="caution">
    <text evidence="5">The sequence shown here is derived from an EMBL/GenBank/DDBJ whole genome shotgun (WGS) entry which is preliminary data.</text>
</comment>
<feature type="region of interest" description="Disordered" evidence="3">
    <location>
        <begin position="37"/>
        <end position="64"/>
    </location>
</feature>
<dbReference type="Gene3D" id="1.20.80.10">
    <property type="match status" value="1"/>
</dbReference>
<dbReference type="PRINTS" id="PR00689">
    <property type="entry name" value="ACOABINDINGP"/>
</dbReference>
<dbReference type="Proteomes" id="UP001177023">
    <property type="component" value="Unassembled WGS sequence"/>
</dbReference>
<evidence type="ECO:0000313" key="6">
    <source>
        <dbReference type="Proteomes" id="UP001177023"/>
    </source>
</evidence>
<evidence type="ECO:0000313" key="5">
    <source>
        <dbReference type="EMBL" id="CAJ0579981.1"/>
    </source>
</evidence>
<keyword evidence="6" id="KW-1185">Reference proteome</keyword>
<dbReference type="Pfam" id="PF00887">
    <property type="entry name" value="ACBP"/>
    <property type="match status" value="1"/>
</dbReference>
<comment type="similarity">
    <text evidence="1">Belongs to the ACBP family.</text>
</comment>
<dbReference type="InterPro" id="IPR000582">
    <property type="entry name" value="Acyl-CoA-binding_protein"/>
</dbReference>
<evidence type="ECO:0000259" key="4">
    <source>
        <dbReference type="PROSITE" id="PS51228"/>
    </source>
</evidence>
<evidence type="ECO:0000256" key="1">
    <source>
        <dbReference type="ARBA" id="ARBA00005567"/>
    </source>
</evidence>
<dbReference type="InterPro" id="IPR035984">
    <property type="entry name" value="Acyl-CoA-binding_sf"/>
</dbReference>
<protein>
    <recommendedName>
        <fullName evidence="4">ACB domain-containing protein</fullName>
    </recommendedName>
</protein>
<dbReference type="InterPro" id="IPR014352">
    <property type="entry name" value="FERM/acyl-CoA-bd_prot_sf"/>
</dbReference>
<accession>A0AA36D3F2</accession>
<feature type="non-terminal residue" evidence="5">
    <location>
        <position position="1"/>
    </location>
</feature>
<organism evidence="5 6">
    <name type="scientific">Mesorhabditis spiculigera</name>
    <dbReference type="NCBI Taxonomy" id="96644"/>
    <lineage>
        <taxon>Eukaryota</taxon>
        <taxon>Metazoa</taxon>
        <taxon>Ecdysozoa</taxon>
        <taxon>Nematoda</taxon>
        <taxon>Chromadorea</taxon>
        <taxon>Rhabditida</taxon>
        <taxon>Rhabditina</taxon>
        <taxon>Rhabditomorpha</taxon>
        <taxon>Rhabditoidea</taxon>
        <taxon>Rhabditidae</taxon>
        <taxon>Mesorhabditinae</taxon>
        <taxon>Mesorhabditis</taxon>
    </lineage>
</organism>
<evidence type="ECO:0000256" key="3">
    <source>
        <dbReference type="SAM" id="MobiDB-lite"/>
    </source>
</evidence>
<dbReference type="PANTHER" id="PTHR23310">
    <property type="entry name" value="ACYL-COA-BINDING PROTEIN, ACBP"/>
    <property type="match status" value="1"/>
</dbReference>
<dbReference type="PROSITE" id="PS51228">
    <property type="entry name" value="ACB_2"/>
    <property type="match status" value="1"/>
</dbReference>
<dbReference type="SUPFAM" id="SSF47027">
    <property type="entry name" value="Acyl-CoA binding protein"/>
    <property type="match status" value="1"/>
</dbReference>
<proteinExistence type="inferred from homology"/>
<dbReference type="GO" id="GO:0006631">
    <property type="term" value="P:fatty acid metabolic process"/>
    <property type="evidence" value="ECO:0007669"/>
    <property type="project" value="TreeGrafter"/>
</dbReference>
<reference evidence="5" key="1">
    <citation type="submission" date="2023-06" db="EMBL/GenBank/DDBJ databases">
        <authorList>
            <person name="Delattre M."/>
        </authorList>
    </citation>
    <scope>NUCLEOTIDE SEQUENCE</scope>
    <source>
        <strain evidence="5">AF72</strain>
    </source>
</reference>
<dbReference type="PANTHER" id="PTHR23310:SF62">
    <property type="entry name" value="ACYL-COA BINDING PROTEIN 1, ISOFORM A"/>
    <property type="match status" value="1"/>
</dbReference>
<dbReference type="AlphaFoldDB" id="A0AA36D3F2"/>